<feature type="transmembrane region" description="Helical" evidence="6">
    <location>
        <begin position="276"/>
        <end position="297"/>
    </location>
</feature>
<comment type="subcellular location">
    <subcellularLocation>
        <location evidence="1">Membrane</location>
        <topology evidence="1">Multi-pass membrane protein</topology>
    </subcellularLocation>
</comment>
<feature type="transmembrane region" description="Helical" evidence="6">
    <location>
        <begin position="20"/>
        <end position="38"/>
    </location>
</feature>
<feature type="transmembrane region" description="Helical" evidence="6">
    <location>
        <begin position="50"/>
        <end position="70"/>
    </location>
</feature>
<dbReference type="PANTHER" id="PTHR43791:SF97">
    <property type="entry name" value="ALLANTOATE TRANSPORTER, PUTATIVE (AFU_ORTHOLOGUE AFUA_1G14700)-RELATED"/>
    <property type="match status" value="1"/>
</dbReference>
<dbReference type="EMBL" id="JBFMKM010000001">
    <property type="protein sequence ID" value="KAL1311495.1"/>
    <property type="molecule type" value="Genomic_DNA"/>
</dbReference>
<evidence type="ECO:0000256" key="2">
    <source>
        <dbReference type="ARBA" id="ARBA00022448"/>
    </source>
</evidence>
<keyword evidence="2" id="KW-0813">Transport</keyword>
<keyword evidence="5 6" id="KW-0472">Membrane</keyword>
<feature type="transmembrane region" description="Helical" evidence="6">
    <location>
        <begin position="243"/>
        <end position="264"/>
    </location>
</feature>
<feature type="transmembrane region" description="Helical" evidence="6">
    <location>
        <begin position="209"/>
        <end position="231"/>
    </location>
</feature>
<organism evidence="7 8">
    <name type="scientific">Neodothiora populina</name>
    <dbReference type="NCBI Taxonomy" id="2781224"/>
    <lineage>
        <taxon>Eukaryota</taxon>
        <taxon>Fungi</taxon>
        <taxon>Dikarya</taxon>
        <taxon>Ascomycota</taxon>
        <taxon>Pezizomycotina</taxon>
        <taxon>Dothideomycetes</taxon>
        <taxon>Dothideomycetidae</taxon>
        <taxon>Dothideales</taxon>
        <taxon>Dothioraceae</taxon>
        <taxon>Neodothiora</taxon>
    </lineage>
</organism>
<evidence type="ECO:0008006" key="9">
    <source>
        <dbReference type="Google" id="ProtNLM"/>
    </source>
</evidence>
<comment type="caution">
    <text evidence="7">The sequence shown here is derived from an EMBL/GenBank/DDBJ whole genome shotgun (WGS) entry which is preliminary data.</text>
</comment>
<evidence type="ECO:0000256" key="3">
    <source>
        <dbReference type="ARBA" id="ARBA00022692"/>
    </source>
</evidence>
<accession>A0ABR3PPK8</accession>
<evidence type="ECO:0000256" key="5">
    <source>
        <dbReference type="ARBA" id="ARBA00023136"/>
    </source>
</evidence>
<reference evidence="7 8" key="1">
    <citation type="submission" date="2024-07" db="EMBL/GenBank/DDBJ databases">
        <title>Draft sequence of the Neodothiora populina.</title>
        <authorList>
            <person name="Drown D.D."/>
            <person name="Schuette U.S."/>
            <person name="Buechlein A.B."/>
            <person name="Rusch D.R."/>
            <person name="Winton L.W."/>
            <person name="Adams G.A."/>
        </authorList>
    </citation>
    <scope>NUCLEOTIDE SEQUENCE [LARGE SCALE GENOMIC DNA]</scope>
    <source>
        <strain evidence="7 8">CPC 39397</strain>
    </source>
</reference>
<dbReference type="SUPFAM" id="SSF103473">
    <property type="entry name" value="MFS general substrate transporter"/>
    <property type="match status" value="1"/>
</dbReference>
<evidence type="ECO:0000313" key="7">
    <source>
        <dbReference type="EMBL" id="KAL1311495.1"/>
    </source>
</evidence>
<dbReference type="RefSeq" id="XP_069204344.1">
    <property type="nucleotide sequence ID" value="XM_069347943.1"/>
</dbReference>
<dbReference type="Proteomes" id="UP001562354">
    <property type="component" value="Unassembled WGS sequence"/>
</dbReference>
<keyword evidence="8" id="KW-1185">Reference proteome</keyword>
<dbReference type="GeneID" id="95975321"/>
<dbReference type="PANTHER" id="PTHR43791">
    <property type="entry name" value="PERMEASE-RELATED"/>
    <property type="match status" value="1"/>
</dbReference>
<dbReference type="Gene3D" id="1.20.1250.20">
    <property type="entry name" value="MFS general substrate transporter like domains"/>
    <property type="match status" value="2"/>
</dbReference>
<name>A0ABR3PPK8_9PEZI</name>
<dbReference type="InterPro" id="IPR011701">
    <property type="entry name" value="MFS"/>
</dbReference>
<dbReference type="Pfam" id="PF07690">
    <property type="entry name" value="MFS_1"/>
    <property type="match status" value="1"/>
</dbReference>
<keyword evidence="3 6" id="KW-0812">Transmembrane</keyword>
<gene>
    <name evidence="7" type="ORF">AAFC00_001618</name>
</gene>
<evidence type="ECO:0000256" key="6">
    <source>
        <dbReference type="SAM" id="Phobius"/>
    </source>
</evidence>
<evidence type="ECO:0000256" key="4">
    <source>
        <dbReference type="ARBA" id="ARBA00022989"/>
    </source>
</evidence>
<sequence length="335" mass="37132">MAIFGMWYTRKEQPFRMGLWIGSAGTAYILAGITSFGLGHIQGFLDAWQYNFLVWGAITLVWGVVLWYLLPGSPAIATFLTEEERRSAVARTKSNGTGLESRVWDWHQVWEAVFDIKTWLLFVFALTSNCPNGGLTTFQGLIIKGMGFSTLKTVLIQMPSGGVQAIICVAATFLASRYANSRLAIMLGCLVPFLAGVLGLWLIDKEHPYARLACLWISFAYTATWTLSMSVSVANTAGRTKRTVTNATLITGYCLGNFAGPFFFVNSQAPDYPLGVGMMLFCVAVQVCCILGIWLTLWRRNHSRIATDVQPDTGVLDDGLFDLTDKENKNFVYVY</sequence>
<dbReference type="InterPro" id="IPR036259">
    <property type="entry name" value="MFS_trans_sf"/>
</dbReference>
<evidence type="ECO:0000313" key="8">
    <source>
        <dbReference type="Proteomes" id="UP001562354"/>
    </source>
</evidence>
<proteinExistence type="predicted"/>
<feature type="transmembrane region" description="Helical" evidence="6">
    <location>
        <begin position="154"/>
        <end position="176"/>
    </location>
</feature>
<feature type="transmembrane region" description="Helical" evidence="6">
    <location>
        <begin position="183"/>
        <end position="203"/>
    </location>
</feature>
<evidence type="ECO:0000256" key="1">
    <source>
        <dbReference type="ARBA" id="ARBA00004141"/>
    </source>
</evidence>
<protein>
    <recommendedName>
        <fullName evidence="9">Major facilitator superfamily transporter</fullName>
    </recommendedName>
</protein>
<keyword evidence="4 6" id="KW-1133">Transmembrane helix</keyword>